<proteinExistence type="predicted"/>
<name>A0A804KU70_MUSAM</name>
<evidence type="ECO:0000313" key="1">
    <source>
        <dbReference type="EnsemblPlants" id="Ma10_p08910.1"/>
    </source>
</evidence>
<dbReference type="Proteomes" id="UP000012960">
    <property type="component" value="Unplaced"/>
</dbReference>
<dbReference type="AlphaFoldDB" id="A0A804KU70"/>
<organism evidence="1 2">
    <name type="scientific">Musa acuminata subsp. malaccensis</name>
    <name type="common">Wild banana</name>
    <name type="synonym">Musa malaccensis</name>
    <dbReference type="NCBI Taxonomy" id="214687"/>
    <lineage>
        <taxon>Eukaryota</taxon>
        <taxon>Viridiplantae</taxon>
        <taxon>Streptophyta</taxon>
        <taxon>Embryophyta</taxon>
        <taxon>Tracheophyta</taxon>
        <taxon>Spermatophyta</taxon>
        <taxon>Magnoliopsida</taxon>
        <taxon>Liliopsida</taxon>
        <taxon>Zingiberales</taxon>
        <taxon>Musaceae</taxon>
        <taxon>Musa</taxon>
    </lineage>
</organism>
<dbReference type="Gramene" id="Ma10_t08910.1">
    <property type="protein sequence ID" value="Ma10_p08910.1"/>
    <property type="gene ID" value="Ma10_g08910"/>
</dbReference>
<protein>
    <submittedName>
        <fullName evidence="1">Uncharacterized protein</fullName>
    </submittedName>
</protein>
<reference evidence="1" key="1">
    <citation type="submission" date="2021-05" db="UniProtKB">
        <authorList>
            <consortium name="EnsemblPlants"/>
        </authorList>
    </citation>
    <scope>IDENTIFICATION</scope>
    <source>
        <strain evidence="1">subsp. malaccensis</strain>
    </source>
</reference>
<sequence>MELVTKRLLKRDVSRYDLQLK</sequence>
<dbReference type="EnsemblPlants" id="Ma10_t08910.1">
    <property type="protein sequence ID" value="Ma10_p08910.1"/>
    <property type="gene ID" value="Ma10_g08910"/>
</dbReference>
<accession>A0A804KU70</accession>
<dbReference type="InParanoid" id="A0A804KU70"/>
<evidence type="ECO:0000313" key="2">
    <source>
        <dbReference type="Proteomes" id="UP000012960"/>
    </source>
</evidence>
<keyword evidence="2" id="KW-1185">Reference proteome</keyword>